<dbReference type="RefSeq" id="WP_045082077.1">
    <property type="nucleotide sequence ID" value="NZ_JZSV01000014.1"/>
</dbReference>
<organism evidence="1 2">
    <name type="scientific">Photobacterium angustum</name>
    <dbReference type="NCBI Taxonomy" id="661"/>
    <lineage>
        <taxon>Bacteria</taxon>
        <taxon>Pseudomonadati</taxon>
        <taxon>Pseudomonadota</taxon>
        <taxon>Gammaproteobacteria</taxon>
        <taxon>Vibrionales</taxon>
        <taxon>Vibrionaceae</taxon>
        <taxon>Photobacterium</taxon>
    </lineage>
</organism>
<dbReference type="InterPro" id="IPR010008">
    <property type="entry name" value="Vibrio_Phage_CTX_RstB"/>
</dbReference>
<sequence>MSTLKVLAVGIVMGNGTSMKSGSPKPYAFANVQYLVPAKDFSNENTNIQRKGMDVKEINMMFDQTLFNSFGGLEFPIEIELVLSADPENPSRNIVTEFNAF</sequence>
<accession>A0A855SGH2</accession>
<dbReference type="GeneID" id="61230252"/>
<protein>
    <recommendedName>
        <fullName evidence="3">VSK-int</fullName>
    </recommendedName>
</protein>
<proteinExistence type="predicted"/>
<evidence type="ECO:0000313" key="1">
    <source>
        <dbReference type="EMBL" id="PSX07902.1"/>
    </source>
</evidence>
<dbReference type="AlphaFoldDB" id="A0A855SGH2"/>
<evidence type="ECO:0000313" key="2">
    <source>
        <dbReference type="Proteomes" id="UP000241440"/>
    </source>
</evidence>
<dbReference type="EMBL" id="PYOY01000003">
    <property type="protein sequence ID" value="PSX07902.1"/>
    <property type="molecule type" value="Genomic_DNA"/>
</dbReference>
<name>A0A855SGH2_PHOAN</name>
<gene>
    <name evidence="1" type="ORF">C0W41_07775</name>
</gene>
<reference evidence="1 2" key="1">
    <citation type="submission" date="2018-01" db="EMBL/GenBank/DDBJ databases">
        <title>Whole genome sequencing of Histamine producing bacteria.</title>
        <authorList>
            <person name="Butler K."/>
        </authorList>
    </citation>
    <scope>NUCLEOTIDE SEQUENCE [LARGE SCALE GENOMIC DNA]</scope>
    <source>
        <strain evidence="1 2">A2-1</strain>
    </source>
</reference>
<dbReference type="Pfam" id="PF07459">
    <property type="entry name" value="CTX_RstB"/>
    <property type="match status" value="1"/>
</dbReference>
<dbReference type="Proteomes" id="UP000241440">
    <property type="component" value="Unassembled WGS sequence"/>
</dbReference>
<evidence type="ECO:0008006" key="3">
    <source>
        <dbReference type="Google" id="ProtNLM"/>
    </source>
</evidence>
<comment type="caution">
    <text evidence="1">The sequence shown here is derived from an EMBL/GenBank/DDBJ whole genome shotgun (WGS) entry which is preliminary data.</text>
</comment>